<name>A0A395LII0_9SPHN</name>
<accession>A0A395LII0</accession>
<evidence type="ECO:0000313" key="2">
    <source>
        <dbReference type="Proteomes" id="UP000254101"/>
    </source>
</evidence>
<comment type="caution">
    <text evidence="1">The sequence shown here is derived from an EMBL/GenBank/DDBJ whole genome shotgun (WGS) entry which is preliminary data.</text>
</comment>
<proteinExistence type="predicted"/>
<organism evidence="1 2">
    <name type="scientific">Alteriqipengyuania lutimaris</name>
    <dbReference type="NCBI Taxonomy" id="1538146"/>
    <lineage>
        <taxon>Bacteria</taxon>
        <taxon>Pseudomonadati</taxon>
        <taxon>Pseudomonadota</taxon>
        <taxon>Alphaproteobacteria</taxon>
        <taxon>Sphingomonadales</taxon>
        <taxon>Erythrobacteraceae</taxon>
        <taxon>Alteriqipengyuania</taxon>
    </lineage>
</organism>
<dbReference type="EMBL" id="QRBB01000001">
    <property type="protein sequence ID" value="RDS76743.1"/>
    <property type="molecule type" value="Genomic_DNA"/>
</dbReference>
<evidence type="ECO:0000313" key="1">
    <source>
        <dbReference type="EMBL" id="RDS76743.1"/>
    </source>
</evidence>
<protein>
    <submittedName>
        <fullName evidence="1">Uncharacterized protein</fullName>
    </submittedName>
</protein>
<gene>
    <name evidence="1" type="ORF">DL238_03385</name>
</gene>
<dbReference type="AlphaFoldDB" id="A0A395LII0"/>
<dbReference type="Proteomes" id="UP000254101">
    <property type="component" value="Unassembled WGS sequence"/>
</dbReference>
<sequence length="117" mass="12323">MEIGEPEAQQTFGAEAKRIAGKLSLGSSGDQTELADVNRALACSLALESLSGRLMQGGGLAPEVIQAFNQAREIYTTRANVGLSAAEAEEARTAAEEVMPEESDRARLAIGCLRDLT</sequence>
<keyword evidence="2" id="KW-1185">Reference proteome</keyword>
<reference evidence="1 2" key="1">
    <citation type="submission" date="2018-07" db="EMBL/GenBank/DDBJ databases">
        <title>Erythrobacter nanhaiensis sp. nov., a novel member of the genus Erythrobacter isolated from the South China Sea.</title>
        <authorList>
            <person name="Chen X."/>
            <person name="Liu J."/>
        </authorList>
    </citation>
    <scope>NUCLEOTIDE SEQUENCE [LARGE SCALE GENOMIC DNA]</scope>
    <source>
        <strain evidence="1 2">S-5</strain>
    </source>
</reference>